<keyword evidence="2" id="KW-0479">Metal-binding</keyword>
<feature type="domain" description="L-fucose isomerase N-terminal-1" evidence="8">
    <location>
        <begin position="7"/>
        <end position="118"/>
    </location>
</feature>
<dbReference type="InterPro" id="IPR038392">
    <property type="entry name" value="Fucose_isomerase_dom2_sf"/>
</dbReference>
<dbReference type="Pfam" id="PF02952">
    <property type="entry name" value="Fucose_iso_C"/>
    <property type="match status" value="1"/>
</dbReference>
<evidence type="ECO:0000259" key="7">
    <source>
        <dbReference type="Pfam" id="PF02952"/>
    </source>
</evidence>
<dbReference type="InterPro" id="IPR012888">
    <property type="entry name" value="Fucose_iso_N1"/>
</dbReference>
<feature type="non-terminal residue" evidence="10">
    <location>
        <position position="1"/>
    </location>
</feature>
<feature type="domain" description="L-fucose isomerase N-terminal-2" evidence="9">
    <location>
        <begin position="119"/>
        <end position="298"/>
    </location>
</feature>
<dbReference type="NCBIfam" id="NF008220">
    <property type="entry name" value="PRK10991.1"/>
    <property type="match status" value="1"/>
</dbReference>
<dbReference type="Pfam" id="PF07882">
    <property type="entry name" value="Fucose_iso_N2"/>
    <property type="match status" value="1"/>
</dbReference>
<organism evidence="10 11">
    <name type="scientific">Candidatus Spyradosoma merdigallinarum</name>
    <dbReference type="NCBI Taxonomy" id="2840950"/>
    <lineage>
        <taxon>Bacteria</taxon>
        <taxon>Pseudomonadati</taxon>
        <taxon>Verrucomicrobiota</taxon>
        <taxon>Opitutia</taxon>
        <taxon>Opitutia incertae sedis</taxon>
        <taxon>Candidatus Spyradosoma</taxon>
    </lineage>
</organism>
<dbReference type="GO" id="GO:0030145">
    <property type="term" value="F:manganese ion binding"/>
    <property type="evidence" value="ECO:0007669"/>
    <property type="project" value="InterPro"/>
</dbReference>
<dbReference type="PANTHER" id="PTHR37840:SF1">
    <property type="entry name" value="L-FUCOSE ISOMERASE"/>
    <property type="match status" value="1"/>
</dbReference>
<dbReference type="InterPro" id="IPR004216">
    <property type="entry name" value="Fuc/Ara_isomerase_C"/>
</dbReference>
<evidence type="ECO:0000259" key="9">
    <source>
        <dbReference type="Pfam" id="PF07882"/>
    </source>
</evidence>
<dbReference type="NCBIfam" id="TIGR01089">
    <property type="entry name" value="fucI"/>
    <property type="match status" value="1"/>
</dbReference>
<reference evidence="10" key="1">
    <citation type="submission" date="2020-10" db="EMBL/GenBank/DDBJ databases">
        <authorList>
            <person name="Gilroy R."/>
        </authorList>
    </citation>
    <scope>NUCLEOTIDE SEQUENCE</scope>
    <source>
        <strain evidence="10">10669</strain>
    </source>
</reference>
<dbReference type="GO" id="GO:0019571">
    <property type="term" value="P:D-arabinose catabolic process"/>
    <property type="evidence" value="ECO:0007669"/>
    <property type="project" value="TreeGrafter"/>
</dbReference>
<dbReference type="Proteomes" id="UP000886812">
    <property type="component" value="Unassembled WGS sequence"/>
</dbReference>
<sequence length="537" mass="59197">GLGDVYKRQAEAAAANQKFKENNVGCSLAVTPCWCYITETFETDPTTPKAIWGFNGTERPGAVYLAAALAGYAQKGVPAFSIYGHDVQDKDDASIPDDVAEKILRFARAGLAVATLKGKGYLSIGGCAMGIAGSILDHSFWESYLGMRVQPVDMTEVRRRMDLGIYDKKEFEKAMEWAKKYVRIGPDRNRPDLVLSAEEKERTLRESILMTIIFRDMMHGNPHLKTIDREEEGLGFNAICGGFQGQRHWTDYYPNGDMAESLLNSTFDWNGPREAIPFATENDAMNGVCMLLLHQLTGQAACFSDIRTYWSPDAVKRVAGYTLEGRAKDGIMHLINSGSTALDGNMHSLDVNGKPVMKKTGETTWQDIDAMMAASEWCPANREYFRGGGYSLHFVSKGDVPVTMIRMNLVKGQGPVLVVAEGYTCSLPENVNKILDERTDPGWPTTWFAPILTGKGAFTDVYSVMASMGANHGAWTYGHIGADIITLASMLRIPVYAHNVPEDKIYRPAAWNLFGTADPEGADFRACANFGPIYGKY</sequence>
<evidence type="ECO:0000256" key="6">
    <source>
        <dbReference type="ARBA" id="ARBA00023277"/>
    </source>
</evidence>
<dbReference type="GO" id="GO:0008736">
    <property type="term" value="F:L-fucose isomerase activity"/>
    <property type="evidence" value="ECO:0007669"/>
    <property type="project" value="UniProtKB-EC"/>
</dbReference>
<evidence type="ECO:0000256" key="3">
    <source>
        <dbReference type="ARBA" id="ARBA00023211"/>
    </source>
</evidence>
<dbReference type="Pfam" id="PF07881">
    <property type="entry name" value="Fucose_iso_N1"/>
    <property type="match status" value="1"/>
</dbReference>
<dbReference type="Gene3D" id="3.40.50.1070">
    <property type="match status" value="1"/>
</dbReference>
<keyword evidence="5" id="KW-0294">Fucose metabolism</keyword>
<dbReference type="InterPro" id="IPR012889">
    <property type="entry name" value="Fucose_isomerase_N2"/>
</dbReference>
<proteinExistence type="predicted"/>
<comment type="caution">
    <text evidence="10">The sequence shown here is derived from an EMBL/GenBank/DDBJ whole genome shotgun (WGS) entry which is preliminary data.</text>
</comment>
<dbReference type="EMBL" id="DVOG01000079">
    <property type="protein sequence ID" value="HIV04121.1"/>
    <property type="molecule type" value="Genomic_DNA"/>
</dbReference>
<dbReference type="GO" id="GO:0005737">
    <property type="term" value="C:cytoplasm"/>
    <property type="evidence" value="ECO:0007669"/>
    <property type="project" value="InterPro"/>
</dbReference>
<dbReference type="SUPFAM" id="SSF53743">
    <property type="entry name" value="FucI/AraA N-terminal and middle domains"/>
    <property type="match status" value="1"/>
</dbReference>
<evidence type="ECO:0000313" key="11">
    <source>
        <dbReference type="Proteomes" id="UP000886812"/>
    </source>
</evidence>
<dbReference type="SUPFAM" id="SSF50443">
    <property type="entry name" value="FucI/AraA C-terminal domain-like"/>
    <property type="match status" value="1"/>
</dbReference>
<feature type="domain" description="L-fucose isomerase C-terminal" evidence="7">
    <location>
        <begin position="334"/>
        <end position="496"/>
    </location>
</feature>
<accession>A0A9D1T1W8</accession>
<dbReference type="InterPro" id="IPR038393">
    <property type="entry name" value="Fuc_iso_dom3_sf"/>
</dbReference>
<evidence type="ECO:0000256" key="5">
    <source>
        <dbReference type="ARBA" id="ARBA00023253"/>
    </source>
</evidence>
<keyword evidence="3" id="KW-0464">Manganese</keyword>
<dbReference type="InterPro" id="IPR009015">
    <property type="entry name" value="Fucose_isomerase_N/cen_sf"/>
</dbReference>
<dbReference type="GO" id="GO:0008790">
    <property type="term" value="F:arabinose isomerase activity"/>
    <property type="evidence" value="ECO:0007669"/>
    <property type="project" value="TreeGrafter"/>
</dbReference>
<dbReference type="InterPro" id="IPR015888">
    <property type="entry name" value="Fuc_isomerase_C"/>
</dbReference>
<evidence type="ECO:0000313" key="10">
    <source>
        <dbReference type="EMBL" id="HIV04121.1"/>
    </source>
</evidence>
<evidence type="ECO:0000259" key="8">
    <source>
        <dbReference type="Pfam" id="PF07881"/>
    </source>
</evidence>
<dbReference type="InterPro" id="IPR038391">
    <property type="entry name" value="Fucose_iso_dom1_sf"/>
</dbReference>
<dbReference type="AlphaFoldDB" id="A0A9D1T1W8"/>
<dbReference type="GO" id="GO:0042355">
    <property type="term" value="P:L-fucose catabolic process"/>
    <property type="evidence" value="ECO:0007669"/>
    <property type="project" value="TreeGrafter"/>
</dbReference>
<keyword evidence="4 10" id="KW-0413">Isomerase</keyword>
<reference evidence="10" key="2">
    <citation type="journal article" date="2021" name="PeerJ">
        <title>Extensive microbial diversity within the chicken gut microbiome revealed by metagenomics and culture.</title>
        <authorList>
            <person name="Gilroy R."/>
            <person name="Ravi A."/>
            <person name="Getino M."/>
            <person name="Pursley I."/>
            <person name="Horton D.L."/>
            <person name="Alikhan N.F."/>
            <person name="Baker D."/>
            <person name="Gharbi K."/>
            <person name="Hall N."/>
            <person name="Watson M."/>
            <person name="Adriaenssens E.M."/>
            <person name="Foster-Nyarko E."/>
            <person name="Jarju S."/>
            <person name="Secka A."/>
            <person name="Antonio M."/>
            <person name="Oren A."/>
            <person name="Chaudhuri R.R."/>
            <person name="La Ragione R."/>
            <person name="Hildebrand F."/>
            <person name="Pallen M.J."/>
        </authorList>
    </citation>
    <scope>NUCLEOTIDE SEQUENCE</scope>
    <source>
        <strain evidence="10">10669</strain>
    </source>
</reference>
<gene>
    <name evidence="10" type="ORF">IAC75_03085</name>
</gene>
<protein>
    <submittedName>
        <fullName evidence="10">L-fucose isomerase</fullName>
        <ecNumber evidence="10">5.3.1.25</ecNumber>
    </submittedName>
</protein>
<name>A0A9D1T1W8_9BACT</name>
<dbReference type="InterPro" id="IPR005763">
    <property type="entry name" value="Fucose_isomerase"/>
</dbReference>
<evidence type="ECO:0000256" key="4">
    <source>
        <dbReference type="ARBA" id="ARBA00023235"/>
    </source>
</evidence>
<dbReference type="EC" id="5.3.1.25" evidence="10"/>
<keyword evidence="1" id="KW-0963">Cytoplasm</keyword>
<evidence type="ECO:0000256" key="1">
    <source>
        <dbReference type="ARBA" id="ARBA00022490"/>
    </source>
</evidence>
<dbReference type="PANTHER" id="PTHR37840">
    <property type="entry name" value="L-FUCOSE ISOMERASE"/>
    <property type="match status" value="1"/>
</dbReference>
<evidence type="ECO:0000256" key="2">
    <source>
        <dbReference type="ARBA" id="ARBA00022723"/>
    </source>
</evidence>
<keyword evidence="6" id="KW-0119">Carbohydrate metabolism</keyword>
<dbReference type="Gene3D" id="3.40.275.10">
    <property type="entry name" value="L-fucose Isomerase, Chain A, domain 2"/>
    <property type="match status" value="1"/>
</dbReference>
<dbReference type="Gene3D" id="3.20.14.10">
    <property type="entry name" value="L-fucose/L-arabinose isomerase, C-terminal"/>
    <property type="match status" value="1"/>
</dbReference>